<evidence type="ECO:0000256" key="8">
    <source>
        <dbReference type="ARBA" id="ARBA00023242"/>
    </source>
</evidence>
<feature type="region of interest" description="Disordered" evidence="11">
    <location>
        <begin position="232"/>
        <end position="264"/>
    </location>
</feature>
<evidence type="ECO:0000256" key="10">
    <source>
        <dbReference type="ARBA" id="ARBA00034306"/>
    </source>
</evidence>
<keyword evidence="6" id="KW-0010">Activator</keyword>
<comment type="subcellular location">
    <subcellularLocation>
        <location evidence="2">Cytoplasm</location>
        <location evidence="2">Cytosol</location>
    </subcellularLocation>
    <subcellularLocation>
        <location evidence="1">Cytoplasmic vesicle</location>
        <location evidence="1">Autophagosome</location>
    </subcellularLocation>
    <subcellularLocation>
        <location evidence="10">Nucleus</location>
        <location evidence="10">Nuclear body</location>
    </subcellularLocation>
</comment>
<feature type="region of interest" description="Disordered" evidence="11">
    <location>
        <begin position="157"/>
        <end position="181"/>
    </location>
</feature>
<feature type="region of interest" description="Disordered" evidence="11">
    <location>
        <begin position="287"/>
        <end position="329"/>
    </location>
</feature>
<dbReference type="PANTHER" id="PTHR31671">
    <property type="entry name" value="DIABETES AND OBESITY REGULATED, ISOFORM G"/>
    <property type="match status" value="1"/>
</dbReference>
<evidence type="ECO:0000256" key="11">
    <source>
        <dbReference type="SAM" id="MobiDB-lite"/>
    </source>
</evidence>
<evidence type="ECO:0000256" key="9">
    <source>
        <dbReference type="ARBA" id="ARBA00023329"/>
    </source>
</evidence>
<name>A0ABI7YP50_FELCA</name>
<evidence type="ECO:0000313" key="12">
    <source>
        <dbReference type="Ensembl" id="ENSFCTP00005036607.1"/>
    </source>
</evidence>
<gene>
    <name evidence="12" type="primary">TP53INP2</name>
</gene>
<dbReference type="InterPro" id="IPR029431">
    <property type="entry name" value="TP53INP"/>
</dbReference>
<reference evidence="12 13" key="1">
    <citation type="submission" date="2021-02" db="EMBL/GenBank/DDBJ databases">
        <title>Safari Cat Assemblies.</title>
        <authorList>
            <person name="Bredemeyer K.R."/>
            <person name="Murphy W.J."/>
        </authorList>
    </citation>
    <scope>NUCLEOTIDE SEQUENCE [LARGE SCALE GENOMIC DNA]</scope>
</reference>
<dbReference type="PANTHER" id="PTHR31671:SF2">
    <property type="entry name" value="TUMOR PROTEIN P53-INDUCIBLE NUCLEAR PROTEIN 2"/>
    <property type="match status" value="1"/>
</dbReference>
<feature type="region of interest" description="Disordered" evidence="11">
    <location>
        <begin position="1"/>
        <end position="96"/>
    </location>
</feature>
<reference evidence="12" key="3">
    <citation type="submission" date="2025-09" db="UniProtKB">
        <authorList>
            <consortium name="Ensembl"/>
        </authorList>
    </citation>
    <scope>IDENTIFICATION</scope>
    <source>
        <strain evidence="12">breed Abyssinian</strain>
    </source>
</reference>
<dbReference type="GeneTree" id="ENSGT00530000063829"/>
<reference evidence="12" key="2">
    <citation type="submission" date="2025-08" db="UniProtKB">
        <authorList>
            <consortium name="Ensembl"/>
        </authorList>
    </citation>
    <scope>IDENTIFICATION</scope>
    <source>
        <strain evidence="12">breed Abyssinian</strain>
    </source>
</reference>
<evidence type="ECO:0000256" key="4">
    <source>
        <dbReference type="ARBA" id="ARBA00023006"/>
    </source>
</evidence>
<keyword evidence="4" id="KW-0072">Autophagy</keyword>
<evidence type="ECO:0000313" key="13">
    <source>
        <dbReference type="Proteomes" id="UP000823872"/>
    </source>
</evidence>
<evidence type="ECO:0000256" key="2">
    <source>
        <dbReference type="ARBA" id="ARBA00004514"/>
    </source>
</evidence>
<sequence length="336" mass="36604">MGSSQTHPHQPCSTERGPRTSSPGDSEDVYLWSHLSSGCTVPKPRRRAQQPRASKPEPGRLPVQPRDAARPVISADARTLRRATTSEPPRPPYLPLPKVSALPLGAPLRPFHSPTMFQRLTSLFFSTPPPPEDPGYPRAFVSEEDEVDGWLIIDLPDSYAAPPSPGAAPAPAGRPPPAPSLMDESWFVTPPACFTAEGPGLGPARLQSNPLEDLLIEHPSMSVYVTGSTIVLEPGPPSPHPDAALPDGDLSEGELAPARREPRALHHAAAPLPARAALLEKAGQARRVQRARQRAERHALSAKVVQRQNRARESRSRRPKHQGSFVYQPCQRQFNY</sequence>
<accession>A0ABI7YP50</accession>
<dbReference type="Proteomes" id="UP000823872">
    <property type="component" value="Chromosome A3"/>
</dbReference>
<keyword evidence="3" id="KW-0963">Cytoplasm</keyword>
<keyword evidence="8" id="KW-0539">Nucleus</keyword>
<organism evidence="12 13">
    <name type="scientific">Felis catus</name>
    <name type="common">Cat</name>
    <name type="synonym">Felis silvestris catus</name>
    <dbReference type="NCBI Taxonomy" id="9685"/>
    <lineage>
        <taxon>Eukaryota</taxon>
        <taxon>Metazoa</taxon>
        <taxon>Chordata</taxon>
        <taxon>Craniata</taxon>
        <taxon>Vertebrata</taxon>
        <taxon>Euteleostomi</taxon>
        <taxon>Mammalia</taxon>
        <taxon>Eutheria</taxon>
        <taxon>Laurasiatheria</taxon>
        <taxon>Carnivora</taxon>
        <taxon>Feliformia</taxon>
        <taxon>Felidae</taxon>
        <taxon>Felinae</taxon>
        <taxon>Felis</taxon>
    </lineage>
</organism>
<dbReference type="Ensembl" id="ENSFCTT00005050250.1">
    <property type="protein sequence ID" value="ENSFCTP00005036607.1"/>
    <property type="gene ID" value="ENSFCTG00005017456.1"/>
</dbReference>
<feature type="compositionally biased region" description="Pro residues" evidence="11">
    <location>
        <begin position="162"/>
        <end position="179"/>
    </location>
</feature>
<evidence type="ECO:0000256" key="1">
    <source>
        <dbReference type="ARBA" id="ARBA00004419"/>
    </source>
</evidence>
<dbReference type="Pfam" id="PF14839">
    <property type="entry name" value="DOR"/>
    <property type="match status" value="1"/>
</dbReference>
<keyword evidence="9" id="KW-0968">Cytoplasmic vesicle</keyword>
<evidence type="ECO:0000256" key="7">
    <source>
        <dbReference type="ARBA" id="ARBA00023163"/>
    </source>
</evidence>
<keyword evidence="7" id="KW-0804">Transcription</keyword>
<evidence type="ECO:0000256" key="3">
    <source>
        <dbReference type="ARBA" id="ARBA00022490"/>
    </source>
</evidence>
<feature type="compositionally biased region" description="Polar residues" evidence="11">
    <location>
        <begin position="1"/>
        <end position="24"/>
    </location>
</feature>
<keyword evidence="13" id="KW-1185">Reference proteome</keyword>
<protein>
    <submittedName>
        <fullName evidence="12">Tumor protein p53 inducible nuclear protein 2</fullName>
    </submittedName>
</protein>
<evidence type="ECO:0000256" key="5">
    <source>
        <dbReference type="ARBA" id="ARBA00023015"/>
    </source>
</evidence>
<proteinExistence type="predicted"/>
<evidence type="ECO:0000256" key="6">
    <source>
        <dbReference type="ARBA" id="ARBA00023159"/>
    </source>
</evidence>
<keyword evidence="5" id="KW-0805">Transcription regulation</keyword>